<reference evidence="2" key="1">
    <citation type="submission" date="2017-05" db="EMBL/GenBank/DDBJ databases">
        <authorList>
            <person name="Lin X.B."/>
            <person name="Stothard P."/>
            <person name="Tasseva G."/>
            <person name="Walter J."/>
        </authorList>
    </citation>
    <scope>NUCLEOTIDE SEQUENCE [LARGE SCALE GENOMIC DNA]</scope>
    <source>
        <strain evidence="2">103v</strain>
    </source>
</reference>
<organism evidence="1 2">
    <name type="scientific">Limosilactobacillus reuteri</name>
    <name type="common">Lactobacillus reuteri</name>
    <dbReference type="NCBI Taxonomy" id="1598"/>
    <lineage>
        <taxon>Bacteria</taxon>
        <taxon>Bacillati</taxon>
        <taxon>Bacillota</taxon>
        <taxon>Bacilli</taxon>
        <taxon>Lactobacillales</taxon>
        <taxon>Lactobacillaceae</taxon>
        <taxon>Limosilactobacillus</taxon>
    </lineage>
</organism>
<name>A0A256VIJ2_LIMRT</name>
<protein>
    <submittedName>
        <fullName evidence="1">Uncharacterized protein</fullName>
    </submittedName>
</protein>
<proteinExistence type="predicted"/>
<gene>
    <name evidence="1" type="ORF">CBG21_05155</name>
</gene>
<sequence length="106" mass="11616">MGNKLPLEEDNVMKRVCNEFNNSKFNSALVLAEFKGQMAVATMNTLHMNAIMNALGQMAQQANAQIDDNMNGLTPKEKVLASAFTGLDISGEELLHVLTFLNSTKK</sequence>
<dbReference type="AlphaFoldDB" id="A0A256VIJ2"/>
<evidence type="ECO:0000313" key="1">
    <source>
        <dbReference type="EMBL" id="OYT03543.1"/>
    </source>
</evidence>
<accession>A0A256VIJ2</accession>
<comment type="caution">
    <text evidence="1">The sequence shown here is derived from an EMBL/GenBank/DDBJ whole genome shotgun (WGS) entry which is preliminary data.</text>
</comment>
<dbReference type="Proteomes" id="UP000216122">
    <property type="component" value="Unassembled WGS sequence"/>
</dbReference>
<evidence type="ECO:0000313" key="2">
    <source>
        <dbReference type="Proteomes" id="UP000216122"/>
    </source>
</evidence>
<dbReference type="EMBL" id="NGQC01000032">
    <property type="protein sequence ID" value="OYT03543.1"/>
    <property type="molecule type" value="Genomic_DNA"/>
</dbReference>
<reference evidence="1 2" key="2">
    <citation type="submission" date="2017-09" db="EMBL/GenBank/DDBJ databases">
        <title>Tripartite evolution among Lactobacillus johnsonii, Lactobacillus taiwanensis, Lactobacillus reuteri and their rodent host.</title>
        <authorList>
            <person name="Wang T."/>
            <person name="Knowles S."/>
            <person name="Cheng C."/>
        </authorList>
    </citation>
    <scope>NUCLEOTIDE SEQUENCE [LARGE SCALE GENOMIC DNA]</scope>
    <source>
        <strain evidence="1 2">103v</strain>
    </source>
</reference>
<dbReference type="RefSeq" id="WP_094504303.1">
    <property type="nucleotide sequence ID" value="NZ_JAJGUB010000181.1"/>
</dbReference>